<organism evidence="2 3">
    <name type="scientific">Pseudonocardia zijingensis</name>
    <dbReference type="NCBI Taxonomy" id="153376"/>
    <lineage>
        <taxon>Bacteria</taxon>
        <taxon>Bacillati</taxon>
        <taxon>Actinomycetota</taxon>
        <taxon>Actinomycetes</taxon>
        <taxon>Pseudonocardiales</taxon>
        <taxon>Pseudonocardiaceae</taxon>
        <taxon>Pseudonocardia</taxon>
    </lineage>
</organism>
<gene>
    <name evidence="2" type="ORF">GCM10009559_06850</name>
</gene>
<dbReference type="SUPFAM" id="SSF53850">
    <property type="entry name" value="Periplasmic binding protein-like II"/>
    <property type="match status" value="1"/>
</dbReference>
<evidence type="ECO:0000313" key="2">
    <source>
        <dbReference type="EMBL" id="GAA0922943.1"/>
    </source>
</evidence>
<protein>
    <submittedName>
        <fullName evidence="2">ABC transporter substrate-binding protein</fullName>
    </submittedName>
</protein>
<dbReference type="Gene3D" id="3.40.190.10">
    <property type="entry name" value="Periplasmic binding protein-like II"/>
    <property type="match status" value="1"/>
</dbReference>
<accession>A0ABP3ZJ39</accession>
<dbReference type="InterPro" id="IPR030678">
    <property type="entry name" value="Peptide/Ni-bd"/>
</dbReference>
<dbReference type="CDD" id="cd00995">
    <property type="entry name" value="PBP2_NikA_DppA_OppA_like"/>
    <property type="match status" value="1"/>
</dbReference>
<evidence type="ECO:0000259" key="1">
    <source>
        <dbReference type="Pfam" id="PF00496"/>
    </source>
</evidence>
<dbReference type="Pfam" id="PF00496">
    <property type="entry name" value="SBP_bac_5"/>
    <property type="match status" value="1"/>
</dbReference>
<sequence length="541" mass="56513">MDTREATVPQRDRGTTRTLRMTTNRVLALAAVAAVGLSACTTGGAGGGGEGTSTIRTAINAAPTTFTPWEVQNRDDYMISRLLFNTLVRRGTDNTIVPALATSWETTPTTAQLTLREGATCADGTPITPGVVKDSLDAMATAEVSVFREIVFGPGRPTISADDAAGTVTVELAQPWLDLMQGLSLEASGIVCPAGLADQEGLRTGSVEAAFSGPYVLSASSHGVSYTFALREGFTAWPEYDPPVTGEPGQTVQVDVVGNDSARANALLTGGMDIADINTEDMTRFDGQEGYTTHRLPYLALYLLFNERPGSVFADEAPRRAAAQALSREALNSAASGGLGELAVTFSHAAVPCANTDPSVLVPQDVAAATGVLSGLSAPIKVLGMDVIGPQGAANSYVAEALRAAGAQVELNNVDVATWSTTGATEPGAWDVTVFPAINAGGTMYGALSPIIGPPTEDGGANWSGLRREDVLALVDEAMRRPDEQARCGVYQQIQETLIGGAHVMPLSYSPEQSIARPGFSINAYNNQIDISTMRIVEDKS</sequence>
<dbReference type="PIRSF" id="PIRSF002741">
    <property type="entry name" value="MppA"/>
    <property type="match status" value="1"/>
</dbReference>
<dbReference type="Gene3D" id="3.10.105.10">
    <property type="entry name" value="Dipeptide-binding Protein, Domain 3"/>
    <property type="match status" value="1"/>
</dbReference>
<proteinExistence type="predicted"/>
<comment type="caution">
    <text evidence="2">The sequence shown here is derived from an EMBL/GenBank/DDBJ whole genome shotgun (WGS) entry which is preliminary data.</text>
</comment>
<dbReference type="PANTHER" id="PTHR30290">
    <property type="entry name" value="PERIPLASMIC BINDING COMPONENT OF ABC TRANSPORTER"/>
    <property type="match status" value="1"/>
</dbReference>
<reference evidence="3" key="1">
    <citation type="journal article" date="2019" name="Int. J. Syst. Evol. Microbiol.">
        <title>The Global Catalogue of Microorganisms (GCM) 10K type strain sequencing project: providing services to taxonomists for standard genome sequencing and annotation.</title>
        <authorList>
            <consortium name="The Broad Institute Genomics Platform"/>
            <consortium name="The Broad Institute Genome Sequencing Center for Infectious Disease"/>
            <person name="Wu L."/>
            <person name="Ma J."/>
        </authorList>
    </citation>
    <scope>NUCLEOTIDE SEQUENCE [LARGE SCALE GENOMIC DNA]</scope>
    <source>
        <strain evidence="3">JCM 11117</strain>
    </source>
</reference>
<dbReference type="Proteomes" id="UP001499967">
    <property type="component" value="Unassembled WGS sequence"/>
</dbReference>
<evidence type="ECO:0000313" key="3">
    <source>
        <dbReference type="Proteomes" id="UP001499967"/>
    </source>
</evidence>
<dbReference type="InterPro" id="IPR000914">
    <property type="entry name" value="SBP_5_dom"/>
</dbReference>
<dbReference type="EMBL" id="BAAAHP010000016">
    <property type="protein sequence ID" value="GAA0922943.1"/>
    <property type="molecule type" value="Genomic_DNA"/>
</dbReference>
<dbReference type="PANTHER" id="PTHR30290:SF65">
    <property type="entry name" value="MONOACYL PHOSPHATIDYLINOSITOL TETRAMANNOSIDE-BINDING PROTEIN LPQW-RELATED"/>
    <property type="match status" value="1"/>
</dbReference>
<name>A0ABP3ZJ39_9PSEU</name>
<feature type="domain" description="Solute-binding protein family 5" evidence="1">
    <location>
        <begin position="95"/>
        <end position="421"/>
    </location>
</feature>
<dbReference type="InterPro" id="IPR039424">
    <property type="entry name" value="SBP_5"/>
</dbReference>
<keyword evidence="3" id="KW-1185">Reference proteome</keyword>